<dbReference type="OrthoDB" id="3696538at2"/>
<dbReference type="RefSeq" id="WP_141978735.1">
    <property type="nucleotide sequence ID" value="NZ_VFPP01000001.1"/>
</dbReference>
<protein>
    <submittedName>
        <fullName evidence="2">Uncharacterized protein</fullName>
    </submittedName>
</protein>
<reference evidence="2 3" key="1">
    <citation type="submission" date="2019-06" db="EMBL/GenBank/DDBJ databases">
        <title>Sequencing the genomes of 1000 actinobacteria strains.</title>
        <authorList>
            <person name="Klenk H.-P."/>
        </authorList>
    </citation>
    <scope>NUCLEOTIDE SEQUENCE [LARGE SCALE GENOMIC DNA]</scope>
    <source>
        <strain evidence="2 3">DSM 45456</strain>
    </source>
</reference>
<evidence type="ECO:0000313" key="3">
    <source>
        <dbReference type="Proteomes" id="UP000316628"/>
    </source>
</evidence>
<name>A0A543JD06_9PSEU</name>
<feature type="transmembrane region" description="Helical" evidence="1">
    <location>
        <begin position="76"/>
        <end position="99"/>
    </location>
</feature>
<evidence type="ECO:0000313" key="2">
    <source>
        <dbReference type="EMBL" id="TQM80666.1"/>
    </source>
</evidence>
<comment type="caution">
    <text evidence="2">The sequence shown here is derived from an EMBL/GenBank/DDBJ whole genome shotgun (WGS) entry which is preliminary data.</text>
</comment>
<dbReference type="EMBL" id="VFPP01000001">
    <property type="protein sequence ID" value="TQM80666.1"/>
    <property type="molecule type" value="Genomic_DNA"/>
</dbReference>
<keyword evidence="3" id="KW-1185">Reference proteome</keyword>
<keyword evidence="1" id="KW-0812">Transmembrane</keyword>
<feature type="transmembrane region" description="Helical" evidence="1">
    <location>
        <begin position="44"/>
        <end position="64"/>
    </location>
</feature>
<keyword evidence="1" id="KW-1133">Transmembrane helix</keyword>
<proteinExistence type="predicted"/>
<dbReference type="Proteomes" id="UP000316628">
    <property type="component" value="Unassembled WGS sequence"/>
</dbReference>
<dbReference type="AlphaFoldDB" id="A0A543JD06"/>
<feature type="transmembrane region" description="Helical" evidence="1">
    <location>
        <begin position="6"/>
        <end position="24"/>
    </location>
</feature>
<keyword evidence="1" id="KW-0472">Membrane</keyword>
<sequence length="109" mass="11526">MTIDLTATQVFAGVGVLLALVMVWRAGSRKAKAAADTARAGARLLSLTGRVLVTAGVIVGVQWLVITHGRDSTLLWVALGLPALFSAYTLTRALTVTAVDGPRRRGDRR</sequence>
<accession>A0A543JD06</accession>
<organism evidence="2 3">
    <name type="scientific">Saccharothrix saharensis</name>
    <dbReference type="NCBI Taxonomy" id="571190"/>
    <lineage>
        <taxon>Bacteria</taxon>
        <taxon>Bacillati</taxon>
        <taxon>Actinomycetota</taxon>
        <taxon>Actinomycetes</taxon>
        <taxon>Pseudonocardiales</taxon>
        <taxon>Pseudonocardiaceae</taxon>
        <taxon>Saccharothrix</taxon>
    </lineage>
</organism>
<gene>
    <name evidence="2" type="ORF">FHX81_3010</name>
</gene>
<evidence type="ECO:0000256" key="1">
    <source>
        <dbReference type="SAM" id="Phobius"/>
    </source>
</evidence>